<feature type="region of interest" description="Disordered" evidence="1">
    <location>
        <begin position="1"/>
        <end position="25"/>
    </location>
</feature>
<evidence type="ECO:0000313" key="3">
    <source>
        <dbReference type="Proteomes" id="UP000198228"/>
    </source>
</evidence>
<dbReference type="AlphaFoldDB" id="A0A1C4ZGY3"/>
<dbReference type="Proteomes" id="UP000198228">
    <property type="component" value="Chromosome I"/>
</dbReference>
<gene>
    <name evidence="2" type="ORF">GA0074696_4407</name>
</gene>
<reference evidence="2 3" key="1">
    <citation type="submission" date="2016-06" db="EMBL/GenBank/DDBJ databases">
        <authorList>
            <person name="Kjaerup R.B."/>
            <person name="Dalgaard T.S."/>
            <person name="Juul-Madsen H.R."/>
        </authorList>
    </citation>
    <scope>NUCLEOTIDE SEQUENCE [LARGE SCALE GENOMIC DNA]</scope>
    <source>
        <strain evidence="2 3">DSM 43821</strain>
    </source>
</reference>
<accession>A0A1C4ZGY3</accession>
<proteinExistence type="predicted"/>
<evidence type="ECO:0000256" key="1">
    <source>
        <dbReference type="SAM" id="MobiDB-lite"/>
    </source>
</evidence>
<feature type="compositionally biased region" description="Polar residues" evidence="1">
    <location>
        <begin position="11"/>
        <end position="25"/>
    </location>
</feature>
<protein>
    <submittedName>
        <fullName evidence="2">Uncharacterized protein</fullName>
    </submittedName>
</protein>
<evidence type="ECO:0000313" key="2">
    <source>
        <dbReference type="EMBL" id="SCF32074.1"/>
    </source>
</evidence>
<sequence length="138" mass="13912">MITRAVPVPSPSRTLGRVTTQSATSPLTPTRRVAGLLAGLALGVAVLAGCSSEGADTDCGLDACTVTFDRGVDASANILGVEAKLIGAQGDQVTVEVAGEQLSLTVGQQATEVGGFAVTLDSVTDQQVKIRVARNTSS</sequence>
<name>A0A1C4ZGY3_9ACTN</name>
<dbReference type="EMBL" id="LT607410">
    <property type="protein sequence ID" value="SCF32074.1"/>
    <property type="molecule type" value="Genomic_DNA"/>
</dbReference>
<organism evidence="2 3">
    <name type="scientific">Micromonospora purpureochromogenes</name>
    <dbReference type="NCBI Taxonomy" id="47872"/>
    <lineage>
        <taxon>Bacteria</taxon>
        <taxon>Bacillati</taxon>
        <taxon>Actinomycetota</taxon>
        <taxon>Actinomycetes</taxon>
        <taxon>Micromonosporales</taxon>
        <taxon>Micromonosporaceae</taxon>
        <taxon>Micromonospora</taxon>
    </lineage>
</organism>